<proteinExistence type="predicted"/>
<reference evidence="2 3" key="2">
    <citation type="journal article" date="2012" name="PLoS Pathog.">
        <title>Diverse lifestyles and strategies of plant pathogenesis encoded in the genomes of eighteen Dothideomycetes fungi.</title>
        <authorList>
            <person name="Ohm R.A."/>
            <person name="Feau N."/>
            <person name="Henrissat B."/>
            <person name="Schoch C.L."/>
            <person name="Horwitz B.A."/>
            <person name="Barry K.W."/>
            <person name="Condon B.J."/>
            <person name="Copeland A.C."/>
            <person name="Dhillon B."/>
            <person name="Glaser F."/>
            <person name="Hesse C.N."/>
            <person name="Kosti I."/>
            <person name="LaButti K."/>
            <person name="Lindquist E.A."/>
            <person name="Lucas S."/>
            <person name="Salamov A.A."/>
            <person name="Bradshaw R.E."/>
            <person name="Ciuffetti L."/>
            <person name="Hamelin R.C."/>
            <person name="Kema G.H.J."/>
            <person name="Lawrence C."/>
            <person name="Scott J.A."/>
            <person name="Spatafora J.W."/>
            <person name="Turgeon B.G."/>
            <person name="de Wit P.J.G.M."/>
            <person name="Zhong S."/>
            <person name="Goodwin S.B."/>
            <person name="Grigoriev I.V."/>
        </authorList>
    </citation>
    <scope>NUCLEOTIDE SEQUENCE [LARGE SCALE GENOMIC DNA]</scope>
    <source>
        <strain evidence="3">NZE10 / CBS 128990</strain>
    </source>
</reference>
<dbReference type="OrthoDB" id="1600564at2759"/>
<dbReference type="InterPro" id="IPR001087">
    <property type="entry name" value="GDSL"/>
</dbReference>
<dbReference type="OMA" id="TANGLNW"/>
<dbReference type="EMBL" id="KB446538">
    <property type="protein sequence ID" value="EME45765.1"/>
    <property type="molecule type" value="Genomic_DNA"/>
</dbReference>
<dbReference type="PANTHER" id="PTHR45648:SF22">
    <property type="entry name" value="GDSL LIPASE_ACYLHYDROLASE FAMILY PROTEIN (AFU_ORTHOLOGUE AFUA_4G14700)"/>
    <property type="match status" value="1"/>
</dbReference>
<evidence type="ECO:0000313" key="2">
    <source>
        <dbReference type="EMBL" id="EME45765.1"/>
    </source>
</evidence>
<dbReference type="SUPFAM" id="SSF52266">
    <property type="entry name" value="SGNH hydrolase"/>
    <property type="match status" value="1"/>
</dbReference>
<keyword evidence="3" id="KW-1185">Reference proteome</keyword>
<dbReference type="HOGENOM" id="CLU_015101_4_2_1"/>
<dbReference type="InterPro" id="IPR051058">
    <property type="entry name" value="GDSL_Est/Lipase"/>
</dbReference>
<dbReference type="eggNOG" id="ENOG502S0SQ">
    <property type="taxonomic scope" value="Eukaryota"/>
</dbReference>
<dbReference type="GO" id="GO:0016788">
    <property type="term" value="F:hydrolase activity, acting on ester bonds"/>
    <property type="evidence" value="ECO:0007669"/>
    <property type="project" value="InterPro"/>
</dbReference>
<dbReference type="AlphaFoldDB" id="N1PTS3"/>
<dbReference type="STRING" id="675120.N1PTS3"/>
<dbReference type="Pfam" id="PF00657">
    <property type="entry name" value="Lipase_GDSL"/>
    <property type="match status" value="1"/>
</dbReference>
<organism evidence="2 3">
    <name type="scientific">Dothistroma septosporum (strain NZE10 / CBS 128990)</name>
    <name type="common">Red band needle blight fungus</name>
    <name type="synonym">Mycosphaerella pini</name>
    <dbReference type="NCBI Taxonomy" id="675120"/>
    <lineage>
        <taxon>Eukaryota</taxon>
        <taxon>Fungi</taxon>
        <taxon>Dikarya</taxon>
        <taxon>Ascomycota</taxon>
        <taxon>Pezizomycotina</taxon>
        <taxon>Dothideomycetes</taxon>
        <taxon>Dothideomycetidae</taxon>
        <taxon>Mycosphaerellales</taxon>
        <taxon>Mycosphaerellaceae</taxon>
        <taxon>Dothistroma</taxon>
    </lineage>
</organism>
<protein>
    <submittedName>
        <fullName evidence="2">Carbohydrate esterase family 16 protein</fullName>
    </submittedName>
</protein>
<dbReference type="CDD" id="cd01846">
    <property type="entry name" value="fatty_acyltransferase_like"/>
    <property type="match status" value="1"/>
</dbReference>
<dbReference type="Proteomes" id="UP000016933">
    <property type="component" value="Unassembled WGS sequence"/>
</dbReference>
<dbReference type="Gene3D" id="3.40.50.1110">
    <property type="entry name" value="SGNH hydrolase"/>
    <property type="match status" value="1"/>
</dbReference>
<evidence type="ECO:0000313" key="3">
    <source>
        <dbReference type="Proteomes" id="UP000016933"/>
    </source>
</evidence>
<evidence type="ECO:0000256" key="1">
    <source>
        <dbReference type="ARBA" id="ARBA00022801"/>
    </source>
</evidence>
<accession>N1PTS3</accession>
<gene>
    <name evidence="2" type="ORF">DOTSEDRAFT_23750</name>
</gene>
<name>N1PTS3_DOTSN</name>
<reference evidence="3" key="1">
    <citation type="journal article" date="2012" name="PLoS Genet.">
        <title>The genomes of the fungal plant pathogens Cladosporium fulvum and Dothistroma septosporum reveal adaptation to different hosts and lifestyles but also signatures of common ancestry.</title>
        <authorList>
            <person name="de Wit P.J.G.M."/>
            <person name="van der Burgt A."/>
            <person name="Oekmen B."/>
            <person name="Stergiopoulos I."/>
            <person name="Abd-Elsalam K.A."/>
            <person name="Aerts A.L."/>
            <person name="Bahkali A.H."/>
            <person name="Beenen H.G."/>
            <person name="Chettri P."/>
            <person name="Cox M.P."/>
            <person name="Datema E."/>
            <person name="de Vries R.P."/>
            <person name="Dhillon B."/>
            <person name="Ganley A.R."/>
            <person name="Griffiths S.A."/>
            <person name="Guo Y."/>
            <person name="Hamelin R.C."/>
            <person name="Henrissat B."/>
            <person name="Kabir M.S."/>
            <person name="Jashni M.K."/>
            <person name="Kema G."/>
            <person name="Klaubauf S."/>
            <person name="Lapidus A."/>
            <person name="Levasseur A."/>
            <person name="Lindquist E."/>
            <person name="Mehrabi R."/>
            <person name="Ohm R.A."/>
            <person name="Owen T.J."/>
            <person name="Salamov A."/>
            <person name="Schwelm A."/>
            <person name="Schijlen E."/>
            <person name="Sun H."/>
            <person name="van den Burg H.A."/>
            <person name="van Ham R.C.H.J."/>
            <person name="Zhang S."/>
            <person name="Goodwin S.B."/>
            <person name="Grigoriev I.V."/>
            <person name="Collemare J."/>
            <person name="Bradshaw R.E."/>
        </authorList>
    </citation>
    <scope>NUCLEOTIDE SEQUENCE [LARGE SCALE GENOMIC DNA]</scope>
    <source>
        <strain evidence="3">NZE10 / CBS 128990</strain>
    </source>
</reference>
<keyword evidence="1" id="KW-0378">Hydrolase</keyword>
<dbReference type="InterPro" id="IPR036514">
    <property type="entry name" value="SGNH_hydro_sf"/>
</dbReference>
<dbReference type="PANTHER" id="PTHR45648">
    <property type="entry name" value="GDSL LIPASE/ACYLHYDROLASE FAMILY PROTEIN (AFU_ORTHOLOGUE AFUA_4G14700)"/>
    <property type="match status" value="1"/>
</dbReference>
<sequence>MSFIKSPRFIFTFAVICFLSTSALLFQYDSFSIRSRSTHVVVSEVGTPRGPYASSYGKGTHWRDWANIDHVFIFGDSWTTTGFEIDDAQPTVNNPLGNPDWDPRNWHLGAGTNWVGFITAWHNASLLRTVNLAYGGATVDMDLIHPFEEIPPGMRDLGHQVNELFKPKYAMHPDYFNWTDASSLFVVWIGLNDIHNANANNSMRFGMVWEQFAIRIEQLYGMGARNFMFLSVPPIDKAPLAAHENMTDNWRHWVNAWNKNLTTLVSDLTHAHSDTMAFVFDTHSLYNDVLEDPCSFEATCAFKDTTTACVWYAWGTDEWDSKNENCTYRVDQYLWMNPIHPTTRMHNLTALQMAKALSADLAVDLQ</sequence>